<dbReference type="Proteomes" id="UP000434044">
    <property type="component" value="Unassembled WGS sequence"/>
</dbReference>
<dbReference type="InterPro" id="IPR038573">
    <property type="entry name" value="BrnT_sf"/>
</dbReference>
<sequence>MNITFDLAKDRLNIAAHGVSLALAENLEWDQMVCREDDREAYGELRLQCFAPIADRLYCAICIEEDDHYRIVSLREATPREVRNYVRHRQEW</sequence>
<accession>A0A6N8EBE9</accession>
<dbReference type="Pfam" id="PF04365">
    <property type="entry name" value="BrnT_toxin"/>
    <property type="match status" value="1"/>
</dbReference>
<dbReference type="InterPro" id="IPR007460">
    <property type="entry name" value="BrnT_toxin"/>
</dbReference>
<organism evidence="1 2">
    <name type="scientific">Allochromatium palmeri</name>
    <dbReference type="NCBI Taxonomy" id="231048"/>
    <lineage>
        <taxon>Bacteria</taxon>
        <taxon>Pseudomonadati</taxon>
        <taxon>Pseudomonadota</taxon>
        <taxon>Gammaproteobacteria</taxon>
        <taxon>Chromatiales</taxon>
        <taxon>Chromatiaceae</taxon>
        <taxon>Allochromatium</taxon>
    </lineage>
</organism>
<keyword evidence="2" id="KW-1185">Reference proteome</keyword>
<reference evidence="1 2" key="1">
    <citation type="submission" date="2019-11" db="EMBL/GenBank/DDBJ databases">
        <title>Whole-genome sequence of the anaerobic purple sulfur bacterium Allochromatium palmeri DSM 15591.</title>
        <authorList>
            <person name="Kyndt J.A."/>
            <person name="Meyer T.E."/>
        </authorList>
    </citation>
    <scope>NUCLEOTIDE SEQUENCE [LARGE SCALE GENOMIC DNA]</scope>
    <source>
        <strain evidence="1 2">DSM 15591</strain>
    </source>
</reference>
<protein>
    <submittedName>
        <fullName evidence="1">BrnT family toxin</fullName>
    </submittedName>
</protein>
<dbReference type="OrthoDB" id="9802417at2"/>
<proteinExistence type="predicted"/>
<dbReference type="Gene3D" id="3.10.450.530">
    <property type="entry name" value="Ribonuclease toxin, BrnT, of type II toxin-antitoxin system"/>
    <property type="match status" value="1"/>
</dbReference>
<name>A0A6N8EBE9_9GAMM</name>
<dbReference type="RefSeq" id="WP_155450145.1">
    <property type="nucleotide sequence ID" value="NZ_WNKT01000020.1"/>
</dbReference>
<dbReference type="EMBL" id="WNKT01000020">
    <property type="protein sequence ID" value="MTW21563.1"/>
    <property type="molecule type" value="Genomic_DNA"/>
</dbReference>
<gene>
    <name evidence="1" type="ORF">GJ668_10730</name>
</gene>
<dbReference type="AlphaFoldDB" id="A0A6N8EBE9"/>
<evidence type="ECO:0000313" key="1">
    <source>
        <dbReference type="EMBL" id="MTW21563.1"/>
    </source>
</evidence>
<comment type="caution">
    <text evidence="1">The sequence shown here is derived from an EMBL/GenBank/DDBJ whole genome shotgun (WGS) entry which is preliminary data.</text>
</comment>
<evidence type="ECO:0000313" key="2">
    <source>
        <dbReference type="Proteomes" id="UP000434044"/>
    </source>
</evidence>